<protein>
    <submittedName>
        <fullName evidence="1 3">Uncharacterized protein</fullName>
    </submittedName>
</protein>
<reference evidence="1 2" key="2">
    <citation type="submission" date="2018-11" db="EMBL/GenBank/DDBJ databases">
        <authorList>
            <consortium name="Pathogen Informatics"/>
        </authorList>
    </citation>
    <scope>NUCLEOTIDE SEQUENCE [LARGE SCALE GENOMIC DNA]</scope>
    <source>
        <strain evidence="1 2">NST_G2</strain>
    </source>
</reference>
<dbReference type="EMBL" id="UYSU01047022">
    <property type="protein sequence ID" value="VDM05698.1"/>
    <property type="molecule type" value="Genomic_DNA"/>
</dbReference>
<dbReference type="AlphaFoldDB" id="A0A183TS64"/>
<reference evidence="3" key="1">
    <citation type="submission" date="2016-06" db="UniProtKB">
        <authorList>
            <consortium name="WormBaseParasite"/>
        </authorList>
    </citation>
    <scope>IDENTIFICATION</scope>
</reference>
<dbReference type="WBParaSite" id="SSLN_0002003901-mRNA-1">
    <property type="protein sequence ID" value="SSLN_0002003901-mRNA-1"/>
    <property type="gene ID" value="SSLN_0002003901"/>
</dbReference>
<dbReference type="Proteomes" id="UP000275846">
    <property type="component" value="Unassembled WGS sequence"/>
</dbReference>
<evidence type="ECO:0000313" key="1">
    <source>
        <dbReference type="EMBL" id="VDM05698.1"/>
    </source>
</evidence>
<organism evidence="3">
    <name type="scientific">Schistocephalus solidus</name>
    <name type="common">Tapeworm</name>
    <dbReference type="NCBI Taxonomy" id="70667"/>
    <lineage>
        <taxon>Eukaryota</taxon>
        <taxon>Metazoa</taxon>
        <taxon>Spiralia</taxon>
        <taxon>Lophotrochozoa</taxon>
        <taxon>Platyhelminthes</taxon>
        <taxon>Cestoda</taxon>
        <taxon>Eucestoda</taxon>
        <taxon>Diphyllobothriidea</taxon>
        <taxon>Diphyllobothriidae</taxon>
        <taxon>Schistocephalus</taxon>
    </lineage>
</organism>
<keyword evidence="2" id="KW-1185">Reference proteome</keyword>
<sequence>MQPQRKPQGKRPPGKLNTLLLNLLAQCFDLSNQITEKREDLQAPADNATLETGWCQLRNVIHSTALEVLGRARHQHKDWFDDNDADISNLLAEKNALHKAYVDLRTDATKAAFLRCRRLVQQRLREMQDAWMSRHPAKNTMLPESMSTVLNSKNVKTFAYLGSTLSHNKRIDNKVAQRISKASQVFGRLQASVWNLVFTRTPN</sequence>
<accession>A0A183TS64</accession>
<gene>
    <name evidence="1" type="ORF">SSLN_LOCUS19312</name>
</gene>
<name>A0A183TS64_SCHSO</name>
<proteinExistence type="predicted"/>
<evidence type="ECO:0000313" key="3">
    <source>
        <dbReference type="WBParaSite" id="SSLN_0002003901-mRNA-1"/>
    </source>
</evidence>
<evidence type="ECO:0000313" key="2">
    <source>
        <dbReference type="Proteomes" id="UP000275846"/>
    </source>
</evidence>